<name>A0A5A9XQM6_9BACT</name>
<gene>
    <name evidence="6 7" type="primary">rpsF</name>
    <name evidence="7" type="ORF">ET418_02620</name>
</gene>
<evidence type="ECO:0000313" key="8">
    <source>
        <dbReference type="Proteomes" id="UP000324298"/>
    </source>
</evidence>
<dbReference type="GO" id="GO:0003735">
    <property type="term" value="F:structural constituent of ribosome"/>
    <property type="evidence" value="ECO:0007669"/>
    <property type="project" value="InterPro"/>
</dbReference>
<evidence type="ECO:0000256" key="2">
    <source>
        <dbReference type="ARBA" id="ARBA00022980"/>
    </source>
</evidence>
<protein>
    <recommendedName>
        <fullName evidence="5 6">Small ribosomal subunit protein bS6</fullName>
    </recommendedName>
</protein>
<dbReference type="AlphaFoldDB" id="A0A5A9XQM6"/>
<keyword evidence="6" id="KW-0694">RNA-binding</keyword>
<dbReference type="Pfam" id="PF01250">
    <property type="entry name" value="Ribosomal_S6"/>
    <property type="match status" value="1"/>
</dbReference>
<keyword evidence="6" id="KW-0699">rRNA-binding</keyword>
<evidence type="ECO:0000256" key="1">
    <source>
        <dbReference type="ARBA" id="ARBA00009512"/>
    </source>
</evidence>
<dbReference type="SUPFAM" id="SSF54995">
    <property type="entry name" value="Ribosomal protein S6"/>
    <property type="match status" value="1"/>
</dbReference>
<accession>A0A5A9XQM6</accession>
<evidence type="ECO:0000313" key="7">
    <source>
        <dbReference type="EMBL" id="KAA0895432.1"/>
    </source>
</evidence>
<dbReference type="InterPro" id="IPR020814">
    <property type="entry name" value="Ribosomal_S6_plastid/chlpt"/>
</dbReference>
<dbReference type="PANTHER" id="PTHR21011:SF1">
    <property type="entry name" value="SMALL RIBOSOMAL SUBUNIT PROTEIN BS6M"/>
    <property type="match status" value="1"/>
</dbReference>
<proteinExistence type="inferred from homology"/>
<evidence type="ECO:0000256" key="4">
    <source>
        <dbReference type="ARBA" id="ARBA00035104"/>
    </source>
</evidence>
<dbReference type="OrthoDB" id="9812702at2"/>
<keyword evidence="3 6" id="KW-0687">Ribonucleoprotein</keyword>
<dbReference type="InterPro" id="IPR000529">
    <property type="entry name" value="Ribosomal_bS6"/>
</dbReference>
<dbReference type="InterPro" id="IPR014717">
    <property type="entry name" value="Transl_elong_EF1B/ribsomal_bS6"/>
</dbReference>
<dbReference type="CDD" id="cd00473">
    <property type="entry name" value="bS6"/>
    <property type="match status" value="1"/>
</dbReference>
<comment type="caution">
    <text evidence="7">The sequence shown here is derived from an EMBL/GenBank/DDBJ whole genome shotgun (WGS) entry which is preliminary data.</text>
</comment>
<evidence type="ECO:0000256" key="3">
    <source>
        <dbReference type="ARBA" id="ARBA00023274"/>
    </source>
</evidence>
<dbReference type="Proteomes" id="UP000324298">
    <property type="component" value="Unassembled WGS sequence"/>
</dbReference>
<sequence length="128" mass="14639">MRKYETIFILQPELGEDEIKSIGAKVQEVISSYNGECFRLDDWGVRKLAYPIRKFARGRYYYLRFDGGAELIAELERRLRLNEKVLRYQSVNITGEPEKAVEKKAPVVEAEAVEAVEEAVPAVEAANE</sequence>
<evidence type="ECO:0000256" key="5">
    <source>
        <dbReference type="ARBA" id="ARBA00035294"/>
    </source>
</evidence>
<dbReference type="Gene3D" id="3.30.70.60">
    <property type="match status" value="1"/>
</dbReference>
<reference evidence="7 8" key="1">
    <citation type="submission" date="2019-04" db="EMBL/GenBank/DDBJ databases">
        <title>Geobacter ruber sp. nov., ferric-reducing bacteria isolated from paddy soil.</title>
        <authorList>
            <person name="Xu Z."/>
            <person name="Masuda Y."/>
            <person name="Itoh H."/>
            <person name="Senoo K."/>
        </authorList>
    </citation>
    <scope>NUCLEOTIDE SEQUENCE [LARGE SCALE GENOMIC DNA]</scope>
    <source>
        <strain evidence="7 8">Red88</strain>
    </source>
</reference>
<dbReference type="PANTHER" id="PTHR21011">
    <property type="entry name" value="MITOCHONDRIAL 28S RIBOSOMAL PROTEIN S6"/>
    <property type="match status" value="1"/>
</dbReference>
<dbReference type="EMBL" id="SRSD01000001">
    <property type="protein sequence ID" value="KAA0895432.1"/>
    <property type="molecule type" value="Genomic_DNA"/>
</dbReference>
<dbReference type="GO" id="GO:0006412">
    <property type="term" value="P:translation"/>
    <property type="evidence" value="ECO:0007669"/>
    <property type="project" value="UniProtKB-UniRule"/>
</dbReference>
<dbReference type="InterPro" id="IPR035980">
    <property type="entry name" value="Ribosomal_bS6_sf"/>
</dbReference>
<comment type="function">
    <text evidence="4 6">Binds together with bS18 to 16S ribosomal RNA.</text>
</comment>
<dbReference type="RefSeq" id="WP_149306012.1">
    <property type="nucleotide sequence ID" value="NZ_SRSD01000001.1"/>
</dbReference>
<keyword evidence="2 6" id="KW-0689">Ribosomal protein</keyword>
<comment type="similarity">
    <text evidence="1 6">Belongs to the bacterial ribosomal protein bS6 family.</text>
</comment>
<dbReference type="NCBIfam" id="TIGR00166">
    <property type="entry name" value="S6"/>
    <property type="match status" value="1"/>
</dbReference>
<dbReference type="GO" id="GO:0022627">
    <property type="term" value="C:cytosolic small ribosomal subunit"/>
    <property type="evidence" value="ECO:0007669"/>
    <property type="project" value="TreeGrafter"/>
</dbReference>
<evidence type="ECO:0000256" key="6">
    <source>
        <dbReference type="HAMAP-Rule" id="MF_00360"/>
    </source>
</evidence>
<dbReference type="HAMAP" id="MF_00360">
    <property type="entry name" value="Ribosomal_bS6"/>
    <property type="match status" value="1"/>
</dbReference>
<keyword evidence="8" id="KW-1185">Reference proteome</keyword>
<dbReference type="GO" id="GO:0070181">
    <property type="term" value="F:small ribosomal subunit rRNA binding"/>
    <property type="evidence" value="ECO:0007669"/>
    <property type="project" value="TreeGrafter"/>
</dbReference>
<organism evidence="7 8">
    <name type="scientific">Oryzomonas rubra</name>
    <dbReference type="NCBI Taxonomy" id="2509454"/>
    <lineage>
        <taxon>Bacteria</taxon>
        <taxon>Pseudomonadati</taxon>
        <taxon>Thermodesulfobacteriota</taxon>
        <taxon>Desulfuromonadia</taxon>
        <taxon>Geobacterales</taxon>
        <taxon>Geobacteraceae</taxon>
        <taxon>Oryzomonas</taxon>
    </lineage>
</organism>